<keyword evidence="13" id="KW-1185">Reference proteome</keyword>
<evidence type="ECO:0000256" key="7">
    <source>
        <dbReference type="ARBA" id="ARBA00022977"/>
    </source>
</evidence>
<comment type="pathway">
    <text evidence="1 10">Metabolic intermediate biosynthesis; 1-deoxy-D-xylulose 5-phosphate biosynthesis; 1-deoxy-D-xylulose 5-phosphate from D-glyceraldehyde 3-phosphate and pyruvate: step 1/1.</text>
</comment>
<dbReference type="PANTHER" id="PTHR43322">
    <property type="entry name" value="1-D-DEOXYXYLULOSE 5-PHOSPHATE SYNTHASE-RELATED"/>
    <property type="match status" value="1"/>
</dbReference>
<feature type="binding site" evidence="10">
    <location>
        <position position="286"/>
    </location>
    <ligand>
        <name>thiamine diphosphate</name>
        <dbReference type="ChEBI" id="CHEBI:58937"/>
    </ligand>
</feature>
<dbReference type="RefSeq" id="WP_146658908.1">
    <property type="nucleotide sequence ID" value="NZ_CP019791.1"/>
</dbReference>
<dbReference type="EMBL" id="CP019791">
    <property type="protein sequence ID" value="AQT67007.1"/>
    <property type="molecule type" value="Genomic_DNA"/>
</dbReference>
<feature type="binding site" evidence="10">
    <location>
        <position position="146"/>
    </location>
    <ligand>
        <name>Mg(2+)</name>
        <dbReference type="ChEBI" id="CHEBI:18420"/>
    </ligand>
</feature>
<evidence type="ECO:0000256" key="10">
    <source>
        <dbReference type="HAMAP-Rule" id="MF_00315"/>
    </source>
</evidence>
<comment type="catalytic activity">
    <reaction evidence="10">
        <text>D-glyceraldehyde 3-phosphate + pyruvate + H(+) = 1-deoxy-D-xylulose 5-phosphate + CO2</text>
        <dbReference type="Rhea" id="RHEA:12605"/>
        <dbReference type="ChEBI" id="CHEBI:15361"/>
        <dbReference type="ChEBI" id="CHEBI:15378"/>
        <dbReference type="ChEBI" id="CHEBI:16526"/>
        <dbReference type="ChEBI" id="CHEBI:57792"/>
        <dbReference type="ChEBI" id="CHEBI:59776"/>
        <dbReference type="EC" id="2.2.1.7"/>
    </reaction>
</comment>
<dbReference type="Pfam" id="PF02780">
    <property type="entry name" value="Transketolase_C"/>
    <property type="match status" value="1"/>
</dbReference>
<dbReference type="STRING" id="1936003.STSP2_00145"/>
<dbReference type="OrthoDB" id="9803371at2"/>
<organism evidence="12 13">
    <name type="scientific">Anaerohalosphaera lusitana</name>
    <dbReference type="NCBI Taxonomy" id="1936003"/>
    <lineage>
        <taxon>Bacteria</taxon>
        <taxon>Pseudomonadati</taxon>
        <taxon>Planctomycetota</taxon>
        <taxon>Phycisphaerae</taxon>
        <taxon>Sedimentisphaerales</taxon>
        <taxon>Anaerohalosphaeraceae</taxon>
        <taxon>Anaerohalosphaera</taxon>
    </lineage>
</organism>
<dbReference type="GO" id="GO:0030976">
    <property type="term" value="F:thiamine pyrophosphate binding"/>
    <property type="evidence" value="ECO:0007669"/>
    <property type="project" value="UniProtKB-UniRule"/>
</dbReference>
<feature type="domain" description="Transketolase-like pyrimidine-binding" evidence="11">
    <location>
        <begin position="316"/>
        <end position="480"/>
    </location>
</feature>
<dbReference type="Gene3D" id="3.40.50.920">
    <property type="match status" value="1"/>
</dbReference>
<dbReference type="Pfam" id="PF13292">
    <property type="entry name" value="DXP_synthase_N"/>
    <property type="match status" value="1"/>
</dbReference>
<evidence type="ECO:0000313" key="13">
    <source>
        <dbReference type="Proteomes" id="UP000189674"/>
    </source>
</evidence>
<dbReference type="CDD" id="cd02007">
    <property type="entry name" value="TPP_DXS"/>
    <property type="match status" value="1"/>
</dbReference>
<keyword evidence="4 10" id="KW-0808">Transferase</keyword>
<dbReference type="AlphaFoldDB" id="A0A1U9NGW5"/>
<evidence type="ECO:0000256" key="6">
    <source>
        <dbReference type="ARBA" id="ARBA00022842"/>
    </source>
</evidence>
<dbReference type="InterPro" id="IPR049557">
    <property type="entry name" value="Transketolase_CS"/>
</dbReference>
<dbReference type="NCBIfam" id="NF003933">
    <property type="entry name" value="PRK05444.2-2"/>
    <property type="match status" value="1"/>
</dbReference>
<evidence type="ECO:0000256" key="9">
    <source>
        <dbReference type="ARBA" id="ARBA00023229"/>
    </source>
</evidence>
<dbReference type="UniPathway" id="UPA00064">
    <property type="reaction ID" value="UER00091"/>
</dbReference>
<proteinExistence type="inferred from homology"/>
<dbReference type="PANTHER" id="PTHR43322:SF5">
    <property type="entry name" value="1-DEOXY-D-XYLULOSE-5-PHOSPHATE SYNTHASE, CHLOROPLASTIC"/>
    <property type="match status" value="1"/>
</dbReference>
<dbReference type="KEGG" id="alus:STSP2_00145"/>
<reference evidence="13" key="1">
    <citation type="submission" date="2017-02" db="EMBL/GenBank/DDBJ databases">
        <title>Comparative genomics and description of representatives of a novel lineage of planctomycetes thriving in anoxic sediments.</title>
        <authorList>
            <person name="Spring S."/>
            <person name="Bunk B."/>
            <person name="Sproer C."/>
        </authorList>
    </citation>
    <scope>NUCLEOTIDE SEQUENCE [LARGE SCALE GENOMIC DNA]</scope>
    <source>
        <strain evidence="13">ST-NAGAB-D1</strain>
    </source>
</reference>
<evidence type="ECO:0000256" key="4">
    <source>
        <dbReference type="ARBA" id="ARBA00022679"/>
    </source>
</evidence>
<dbReference type="InterPro" id="IPR009014">
    <property type="entry name" value="Transketo_C/PFOR_II"/>
</dbReference>
<dbReference type="InterPro" id="IPR029061">
    <property type="entry name" value="THDP-binding"/>
</dbReference>
<keyword evidence="8 10" id="KW-0786">Thiamine pyrophosphate</keyword>
<dbReference type="GO" id="GO:0005829">
    <property type="term" value="C:cytosol"/>
    <property type="evidence" value="ECO:0007669"/>
    <property type="project" value="TreeGrafter"/>
</dbReference>
<feature type="binding site" evidence="10">
    <location>
        <position position="367"/>
    </location>
    <ligand>
        <name>thiamine diphosphate</name>
        <dbReference type="ChEBI" id="CHEBI:58937"/>
    </ligand>
</feature>
<dbReference type="GO" id="GO:0009228">
    <property type="term" value="P:thiamine biosynthetic process"/>
    <property type="evidence" value="ECO:0007669"/>
    <property type="project" value="UniProtKB-UniRule"/>
</dbReference>
<dbReference type="SUPFAM" id="SSF52518">
    <property type="entry name" value="Thiamin diphosphate-binding fold (THDP-binding)"/>
    <property type="match status" value="2"/>
</dbReference>
<name>A0A1U9NGW5_9BACT</name>
<protein>
    <recommendedName>
        <fullName evidence="10">1-deoxy-D-xylulose-5-phosphate synthase</fullName>
        <ecNumber evidence="10">2.2.1.7</ecNumber>
    </recommendedName>
    <alternativeName>
        <fullName evidence="10">1-deoxyxylulose-5-phosphate synthase</fullName>
        <shortName evidence="10">DXP synthase</shortName>
        <shortName evidence="10">DXPS</shortName>
    </alternativeName>
</protein>
<comment type="cofactor">
    <cofactor evidence="10">
        <name>Mg(2+)</name>
        <dbReference type="ChEBI" id="CHEBI:18420"/>
    </cofactor>
    <text evidence="10">Binds 1 Mg(2+) ion per subunit.</text>
</comment>
<dbReference type="InterPro" id="IPR033248">
    <property type="entry name" value="Transketolase_C"/>
</dbReference>
<evidence type="ECO:0000256" key="1">
    <source>
        <dbReference type="ARBA" id="ARBA00004980"/>
    </source>
</evidence>
<dbReference type="GO" id="GO:0019288">
    <property type="term" value="P:isopentenyl diphosphate biosynthetic process, methylerythritol 4-phosphate pathway"/>
    <property type="evidence" value="ECO:0007669"/>
    <property type="project" value="TreeGrafter"/>
</dbReference>
<dbReference type="InterPro" id="IPR005475">
    <property type="entry name" value="Transketolase-like_Pyr-bd"/>
</dbReference>
<feature type="binding site" evidence="10">
    <location>
        <begin position="147"/>
        <end position="148"/>
    </location>
    <ligand>
        <name>thiamine diphosphate</name>
        <dbReference type="ChEBI" id="CHEBI:58937"/>
    </ligand>
</feature>
<feature type="binding site" evidence="10">
    <location>
        <position position="175"/>
    </location>
    <ligand>
        <name>thiamine diphosphate</name>
        <dbReference type="ChEBI" id="CHEBI:58937"/>
    </ligand>
</feature>
<evidence type="ECO:0000259" key="11">
    <source>
        <dbReference type="SMART" id="SM00861"/>
    </source>
</evidence>
<gene>
    <name evidence="10 12" type="primary">dxs</name>
    <name evidence="12" type="ORF">STSP2_00145</name>
</gene>
<dbReference type="EC" id="2.2.1.7" evidence="10"/>
<evidence type="ECO:0000256" key="3">
    <source>
        <dbReference type="ARBA" id="ARBA00011738"/>
    </source>
</evidence>
<dbReference type="NCBIfam" id="TIGR00204">
    <property type="entry name" value="dxs"/>
    <property type="match status" value="1"/>
</dbReference>
<keyword evidence="9 10" id="KW-0414">Isoprene biosynthesis</keyword>
<keyword evidence="7 10" id="KW-0784">Thiamine biosynthesis</keyword>
<comment type="function">
    <text evidence="10">Catalyzes the acyloin condensation reaction between C atoms 2 and 3 of pyruvate and glyceraldehyde 3-phosphate to yield 1-deoxy-D-xylulose-5-phosphate (DXP).</text>
</comment>
<dbReference type="GO" id="GO:0000287">
    <property type="term" value="F:magnesium ion binding"/>
    <property type="evidence" value="ECO:0007669"/>
    <property type="project" value="UniProtKB-UniRule"/>
</dbReference>
<comment type="subunit">
    <text evidence="3 10">Homodimer.</text>
</comment>
<comment type="cofactor">
    <cofactor evidence="10">
        <name>thiamine diphosphate</name>
        <dbReference type="ChEBI" id="CHEBI:58937"/>
    </cofactor>
    <text evidence="10">Binds 1 thiamine pyrophosphate per subunit.</text>
</comment>
<dbReference type="GO" id="GO:0008661">
    <property type="term" value="F:1-deoxy-D-xylulose-5-phosphate synthase activity"/>
    <property type="evidence" value="ECO:0007669"/>
    <property type="project" value="UniProtKB-UniRule"/>
</dbReference>
<dbReference type="PROSITE" id="PS00801">
    <property type="entry name" value="TRANSKETOLASE_1"/>
    <property type="match status" value="1"/>
</dbReference>
<dbReference type="SUPFAM" id="SSF52922">
    <property type="entry name" value="TK C-terminal domain-like"/>
    <property type="match status" value="1"/>
</dbReference>
<accession>A0A1U9NGW5</accession>
<dbReference type="CDD" id="cd07033">
    <property type="entry name" value="TPP_PYR_DXS_TK_like"/>
    <property type="match status" value="1"/>
</dbReference>
<evidence type="ECO:0000313" key="12">
    <source>
        <dbReference type="EMBL" id="AQT67007.1"/>
    </source>
</evidence>
<evidence type="ECO:0000256" key="5">
    <source>
        <dbReference type="ARBA" id="ARBA00022723"/>
    </source>
</evidence>
<comment type="similarity">
    <text evidence="2 10">Belongs to the transketolase family. DXPS subfamily.</text>
</comment>
<dbReference type="Gene3D" id="3.40.50.970">
    <property type="match status" value="2"/>
</dbReference>
<feature type="binding site" evidence="10">
    <location>
        <begin position="115"/>
        <end position="117"/>
    </location>
    <ligand>
        <name>thiamine diphosphate</name>
        <dbReference type="ChEBI" id="CHEBI:58937"/>
    </ligand>
</feature>
<dbReference type="InterPro" id="IPR005477">
    <property type="entry name" value="Dxylulose-5-P_synthase"/>
</dbReference>
<keyword evidence="6 10" id="KW-0460">Magnesium</keyword>
<dbReference type="GO" id="GO:0016114">
    <property type="term" value="P:terpenoid biosynthetic process"/>
    <property type="evidence" value="ECO:0007669"/>
    <property type="project" value="UniProtKB-UniRule"/>
</dbReference>
<feature type="binding site" evidence="10">
    <location>
        <position position="175"/>
    </location>
    <ligand>
        <name>Mg(2+)</name>
        <dbReference type="ChEBI" id="CHEBI:18420"/>
    </ligand>
</feature>
<evidence type="ECO:0000256" key="8">
    <source>
        <dbReference type="ARBA" id="ARBA00023052"/>
    </source>
</evidence>
<feature type="binding site" evidence="10">
    <location>
        <position position="74"/>
    </location>
    <ligand>
        <name>thiamine diphosphate</name>
        <dbReference type="ChEBI" id="CHEBI:58937"/>
    </ligand>
</feature>
<keyword evidence="5 10" id="KW-0479">Metal-binding</keyword>
<dbReference type="SMART" id="SM00861">
    <property type="entry name" value="Transket_pyr"/>
    <property type="match status" value="1"/>
</dbReference>
<dbReference type="HAMAP" id="MF_00315">
    <property type="entry name" value="DXP_synth"/>
    <property type="match status" value="1"/>
</dbReference>
<dbReference type="Proteomes" id="UP000189674">
    <property type="component" value="Chromosome"/>
</dbReference>
<sequence length="634" mass="68637">MSEILDKINGPQDLQQLSPAALKQLAEEIRHHITHSVSKNGGHLASNLGAVEVSIAMHYVFNFAKDKLLWDVGHQCYAHKILTGRKEQFEHLRQRDGLSGFPSPAESEYDPFSVGHAGTAVPTAVGMALGAKHKKSDEKIVAFVGDASMVNGTSFEGLNNLNLVKRQLLVVLNDNSMAIDVTQGGIARFLSKVRLTHTYEDIRKTTDNMLEHLPLIGQKMEGAIHNLTKTVRLAVTPNRLFESMNIPYFGPVDGHDISSLIKVFRALKDLNSPAILHVYTKKGKGYSPADDDPTRFHSTGPFEMNGSIEPATRGKYTFTDAFGDAIVDLADKDDKVVAITAAMPDGTGLNNFRKKNPDRYYDVGIAESAAVDIGGGLAKQGMKPVMAIYSTFLQRGFDHMFQEFSLQDLPGVFCIDRSGVVGNDGPTHHGLCDIGYARMLPNFVVAAPANGAEMRAALEFALDCGKPVALRYPRDGVTDEQVELAGCDAPFEMGKSVTVREGSSDIIIAAVGPMVVESLKAAEQLAEEGIDVTVVNARFAKPVDESLVSKIGEGKCIITVEDHGAACGFGSALMERVSQRFATDGFENLGRIVNLAGPDEFIRAGARKVQLDEMGVTAERIAETVRRINAKGNL</sequence>
<dbReference type="Pfam" id="PF02779">
    <property type="entry name" value="Transket_pyr"/>
    <property type="match status" value="1"/>
</dbReference>
<evidence type="ECO:0000256" key="2">
    <source>
        <dbReference type="ARBA" id="ARBA00011081"/>
    </source>
</evidence>